<feature type="domain" description="Ionotropic glutamate receptor C-terminal" evidence="6">
    <location>
        <begin position="35"/>
        <end position="256"/>
    </location>
</feature>
<dbReference type="Pfam" id="PF00497">
    <property type="entry name" value="SBP_bac_3"/>
    <property type="match status" value="1"/>
</dbReference>
<reference evidence="7 8" key="1">
    <citation type="submission" date="2018-02" db="EMBL/GenBank/DDBJ databases">
        <title>Genome sequence of Desulfovibrio carbinolicus DSM 3852.</title>
        <authorList>
            <person name="Wilbanks E."/>
            <person name="Skennerton C.T."/>
            <person name="Orphan V.J."/>
        </authorList>
    </citation>
    <scope>NUCLEOTIDE SEQUENCE [LARGE SCALE GENOMIC DNA]</scope>
    <source>
        <strain evidence="7 8">DSM 3852</strain>
    </source>
</reference>
<proteinExistence type="inferred from homology"/>
<evidence type="ECO:0000256" key="4">
    <source>
        <dbReference type="SAM" id="SignalP"/>
    </source>
</evidence>
<dbReference type="InterPro" id="IPR001320">
    <property type="entry name" value="Iontro_rcpt_C"/>
</dbReference>
<dbReference type="GO" id="GO:0005576">
    <property type="term" value="C:extracellular region"/>
    <property type="evidence" value="ECO:0007669"/>
    <property type="project" value="TreeGrafter"/>
</dbReference>
<dbReference type="KEGG" id="dcb:C3Y92_19265"/>
<dbReference type="SMART" id="SM00062">
    <property type="entry name" value="PBPb"/>
    <property type="match status" value="1"/>
</dbReference>
<dbReference type="AlphaFoldDB" id="A0A4P6HPM8"/>
<evidence type="ECO:0000256" key="1">
    <source>
        <dbReference type="ARBA" id="ARBA00010333"/>
    </source>
</evidence>
<evidence type="ECO:0000313" key="8">
    <source>
        <dbReference type="Proteomes" id="UP000293296"/>
    </source>
</evidence>
<dbReference type="EMBL" id="CP026538">
    <property type="protein sequence ID" value="QAZ69261.1"/>
    <property type="molecule type" value="Genomic_DNA"/>
</dbReference>
<dbReference type="InterPro" id="IPR051455">
    <property type="entry name" value="Bact_solute-bind_prot3"/>
</dbReference>
<sequence>MRKAARLTVLACLFTLVAAMPALAGKLDDIKSRGTLVAGVKDSQRPFGFVDEKTNQIVGFEIDLMQALATRLNAKLELKPVTSSTRIPMLTQGAVDIVAATMTHKKEREDQIDFSITYFMTGQKLLVKKDGGIKSVADLAGKKVGSVKGSTSEQNVKKAQPDCTVISFETYPEAFLALKQGKVQAVTTDESILVGIKNSDDKPEAWDIVGEYISPEPYGLGVAENDSDFRDFVNAALMDMWEKGEYQKIYDKWFGKDTKDYLPLTWKMELWP</sequence>
<dbReference type="GO" id="GO:0015276">
    <property type="term" value="F:ligand-gated monoatomic ion channel activity"/>
    <property type="evidence" value="ECO:0007669"/>
    <property type="project" value="InterPro"/>
</dbReference>
<dbReference type="OrthoDB" id="9777941at2"/>
<dbReference type="GO" id="GO:0006865">
    <property type="term" value="P:amino acid transport"/>
    <property type="evidence" value="ECO:0007669"/>
    <property type="project" value="TreeGrafter"/>
</dbReference>
<evidence type="ECO:0000259" key="5">
    <source>
        <dbReference type="SMART" id="SM00062"/>
    </source>
</evidence>
<dbReference type="PANTHER" id="PTHR30085">
    <property type="entry name" value="AMINO ACID ABC TRANSPORTER PERMEASE"/>
    <property type="match status" value="1"/>
</dbReference>
<dbReference type="GO" id="GO:0016020">
    <property type="term" value="C:membrane"/>
    <property type="evidence" value="ECO:0007669"/>
    <property type="project" value="InterPro"/>
</dbReference>
<evidence type="ECO:0000256" key="2">
    <source>
        <dbReference type="ARBA" id="ARBA00022448"/>
    </source>
</evidence>
<dbReference type="SMART" id="SM00079">
    <property type="entry name" value="PBPe"/>
    <property type="match status" value="1"/>
</dbReference>
<comment type="similarity">
    <text evidence="1">Belongs to the bacterial solute-binding protein 3 family.</text>
</comment>
<evidence type="ECO:0000313" key="7">
    <source>
        <dbReference type="EMBL" id="QAZ69261.1"/>
    </source>
</evidence>
<organism evidence="7 8">
    <name type="scientific">Solidesulfovibrio carbinolicus</name>
    <dbReference type="NCBI Taxonomy" id="296842"/>
    <lineage>
        <taxon>Bacteria</taxon>
        <taxon>Pseudomonadati</taxon>
        <taxon>Thermodesulfobacteriota</taxon>
        <taxon>Desulfovibrionia</taxon>
        <taxon>Desulfovibrionales</taxon>
        <taxon>Desulfovibrionaceae</taxon>
        <taxon>Solidesulfovibrio</taxon>
    </lineage>
</organism>
<dbReference type="RefSeq" id="WP_129355491.1">
    <property type="nucleotide sequence ID" value="NZ_CP026538.1"/>
</dbReference>
<feature type="chain" id="PRO_5020238077" evidence="4">
    <location>
        <begin position="25"/>
        <end position="272"/>
    </location>
</feature>
<protein>
    <submittedName>
        <fullName evidence="7">Amino acid ABC transporter substrate-binding protein</fullName>
    </submittedName>
</protein>
<dbReference type="GO" id="GO:0030288">
    <property type="term" value="C:outer membrane-bounded periplasmic space"/>
    <property type="evidence" value="ECO:0007669"/>
    <property type="project" value="TreeGrafter"/>
</dbReference>
<feature type="domain" description="Solute-binding protein family 3/N-terminal" evidence="5">
    <location>
        <begin position="35"/>
        <end position="257"/>
    </location>
</feature>
<dbReference type="CDD" id="cd13689">
    <property type="entry name" value="PBP2_BsGlnH"/>
    <property type="match status" value="1"/>
</dbReference>
<dbReference type="Gene3D" id="3.40.190.10">
    <property type="entry name" value="Periplasmic binding protein-like II"/>
    <property type="match status" value="2"/>
</dbReference>
<dbReference type="PANTHER" id="PTHR30085:SF6">
    <property type="entry name" value="ABC TRANSPORTER GLUTAMINE-BINDING PROTEIN GLNH"/>
    <property type="match status" value="1"/>
</dbReference>
<keyword evidence="2" id="KW-0813">Transport</keyword>
<gene>
    <name evidence="7" type="ORF">C3Y92_19265</name>
</gene>
<accession>A0A4P6HPM8</accession>
<evidence type="ECO:0000256" key="3">
    <source>
        <dbReference type="ARBA" id="ARBA00022729"/>
    </source>
</evidence>
<name>A0A4P6HPM8_9BACT</name>
<evidence type="ECO:0000259" key="6">
    <source>
        <dbReference type="SMART" id="SM00079"/>
    </source>
</evidence>
<dbReference type="Proteomes" id="UP000293296">
    <property type="component" value="Chromosome"/>
</dbReference>
<feature type="signal peptide" evidence="4">
    <location>
        <begin position="1"/>
        <end position="24"/>
    </location>
</feature>
<keyword evidence="8" id="KW-1185">Reference proteome</keyword>
<keyword evidence="3 4" id="KW-0732">Signal</keyword>
<dbReference type="InterPro" id="IPR001638">
    <property type="entry name" value="Solute-binding_3/MltF_N"/>
</dbReference>
<dbReference type="SUPFAM" id="SSF53850">
    <property type="entry name" value="Periplasmic binding protein-like II"/>
    <property type="match status" value="1"/>
</dbReference>